<dbReference type="Pfam" id="PF00640">
    <property type="entry name" value="PID"/>
    <property type="match status" value="2"/>
</dbReference>
<reference evidence="6" key="2">
    <citation type="submission" date="2025-09" db="UniProtKB">
        <authorList>
            <consortium name="Ensembl"/>
        </authorList>
    </citation>
    <scope>IDENTIFICATION</scope>
</reference>
<dbReference type="PANTHER" id="PTHR14058:SF8">
    <property type="entry name" value="PROTEIN FE65 HOMOLOG"/>
    <property type="match status" value="1"/>
</dbReference>
<dbReference type="AlphaFoldDB" id="A0A8C4NJR9"/>
<keyword evidence="2" id="KW-0677">Repeat</keyword>
<name>A0A8C4NJR9_EPTBU</name>
<dbReference type="SMART" id="SM00456">
    <property type="entry name" value="WW"/>
    <property type="match status" value="1"/>
</dbReference>
<organism evidence="6 7">
    <name type="scientific">Eptatretus burgeri</name>
    <name type="common">Inshore hagfish</name>
    <dbReference type="NCBI Taxonomy" id="7764"/>
    <lineage>
        <taxon>Eukaryota</taxon>
        <taxon>Metazoa</taxon>
        <taxon>Chordata</taxon>
        <taxon>Craniata</taxon>
        <taxon>Vertebrata</taxon>
        <taxon>Cyclostomata</taxon>
        <taxon>Myxini</taxon>
        <taxon>Myxiniformes</taxon>
        <taxon>Myxinidae</taxon>
        <taxon>Eptatretinae</taxon>
        <taxon>Eptatretus</taxon>
    </lineage>
</organism>
<accession>A0A8C4NJR9</accession>
<dbReference type="InterPro" id="IPR001202">
    <property type="entry name" value="WW_dom"/>
</dbReference>
<dbReference type="SMART" id="SM00462">
    <property type="entry name" value="PTB"/>
    <property type="match status" value="2"/>
</dbReference>
<feature type="compositionally biased region" description="Acidic residues" evidence="3">
    <location>
        <begin position="212"/>
        <end position="222"/>
    </location>
</feature>
<dbReference type="InterPro" id="IPR011993">
    <property type="entry name" value="PH-like_dom_sf"/>
</dbReference>
<dbReference type="Gene3D" id="2.20.70.10">
    <property type="match status" value="1"/>
</dbReference>
<dbReference type="GO" id="GO:0001540">
    <property type="term" value="F:amyloid-beta binding"/>
    <property type="evidence" value="ECO:0007669"/>
    <property type="project" value="InterPro"/>
</dbReference>
<dbReference type="CDD" id="cd01272">
    <property type="entry name" value="PTB1_Fe65"/>
    <property type="match status" value="1"/>
</dbReference>
<dbReference type="Proteomes" id="UP000694388">
    <property type="component" value="Unplaced"/>
</dbReference>
<keyword evidence="7" id="KW-1185">Reference proteome</keyword>
<dbReference type="SUPFAM" id="SSF50729">
    <property type="entry name" value="PH domain-like"/>
    <property type="match status" value="2"/>
</dbReference>
<keyword evidence="1" id="KW-0597">Phosphoprotein</keyword>
<dbReference type="FunFam" id="2.30.29.30:FF:000034">
    <property type="entry name" value="amyloid beta A4 precursor protein-binding family B member 2"/>
    <property type="match status" value="1"/>
</dbReference>
<sequence length="662" mass="72335">MVRSNVNGSFTDTVTPHGFMAGQVSVHSGASDAANRNSPANPPTFLKLPLSHNDFLEVDSTQVLSQPNRKCHSSISKTAQSFVQPPGITSVDCNEDQNCNKSLKTKKCLGSDQRQFLFSEGVDDAWDENYGGVQTMMKGDKSDGPAHPDNPKVQDDNDWSSRPTSPLLTAGVSVEGVRRTRSFYGMRNTAGSDEDSSWTTLSQGSAGCSSPDDPDETWDDSGYELDQGLPPGWKRISDTTGTYYWHIPTGTTQWDPPSIPTSCASTIASPSPGDLTHSPTLSQWKGKQVTPWPGCGRQSDAEILKELHAVTVNPDPSLKEFEGATLRYASLRLGRSDDHPIVGTDLQEGMSGGLTAKCFAVRSLGWVEMSEEDLAPGRSSIAVNNCIRQLSYRKGDIRDTAGIWGEGKDMFLVLENDKLNLVDPLDQCVLHSQPIVGIRVWGVGRDNGRDFAYVARDKLTRILKCHVFRCDSPAKAIATSLHEICSRIMSEKRMARPSASCHMQDLSPGLPESVLQVDFPVAKSEFVQKFPARYIGCLGVDKPAGMDLINSSIESLMLKSSEEDWEPVVVSVAPATLTVCREQGESDKDEEGEVLLECRMRFLSFLGVGQDIHSFGFIMATGPLRFECHAFWCRPHCASLSEAVQAACVVRPQVCIWAYIAG</sequence>
<feature type="region of interest" description="Disordered" evidence="3">
    <location>
        <begin position="185"/>
        <end position="222"/>
    </location>
</feature>
<proteinExistence type="predicted"/>
<dbReference type="FunFam" id="2.20.70.10:FF:000003">
    <property type="entry name" value="amyloid beta A4 precursor protein-binding family B member 2"/>
    <property type="match status" value="1"/>
</dbReference>
<dbReference type="GO" id="GO:0005634">
    <property type="term" value="C:nucleus"/>
    <property type="evidence" value="ECO:0007669"/>
    <property type="project" value="TreeGrafter"/>
</dbReference>
<dbReference type="GO" id="GO:0006355">
    <property type="term" value="P:regulation of DNA-templated transcription"/>
    <property type="evidence" value="ECO:0007669"/>
    <property type="project" value="TreeGrafter"/>
</dbReference>
<dbReference type="CDD" id="cd01271">
    <property type="entry name" value="PTB2_Fe65"/>
    <property type="match status" value="1"/>
</dbReference>
<feature type="domain" description="PID" evidence="4">
    <location>
        <begin position="359"/>
        <end position="499"/>
    </location>
</feature>
<dbReference type="InterPro" id="IPR006020">
    <property type="entry name" value="PTB/PI_dom"/>
</dbReference>
<evidence type="ECO:0000256" key="3">
    <source>
        <dbReference type="SAM" id="MobiDB-lite"/>
    </source>
</evidence>
<feature type="domain" description="WW" evidence="5">
    <location>
        <begin position="227"/>
        <end position="259"/>
    </location>
</feature>
<reference evidence="6" key="1">
    <citation type="submission" date="2025-08" db="UniProtKB">
        <authorList>
            <consortium name="Ensembl"/>
        </authorList>
    </citation>
    <scope>IDENTIFICATION</scope>
</reference>
<dbReference type="GeneTree" id="ENSGT00390000000002"/>
<feature type="compositionally biased region" description="Basic and acidic residues" evidence="3">
    <location>
        <begin position="138"/>
        <end position="155"/>
    </location>
</feature>
<evidence type="ECO:0000256" key="2">
    <source>
        <dbReference type="ARBA" id="ARBA00022737"/>
    </source>
</evidence>
<dbReference type="SUPFAM" id="SSF51045">
    <property type="entry name" value="WW domain"/>
    <property type="match status" value="1"/>
</dbReference>
<dbReference type="CDD" id="cd00201">
    <property type="entry name" value="WW"/>
    <property type="match status" value="1"/>
</dbReference>
<evidence type="ECO:0000313" key="6">
    <source>
        <dbReference type="Ensembl" id="ENSEBUP00000007751.1"/>
    </source>
</evidence>
<dbReference type="PROSITE" id="PS50020">
    <property type="entry name" value="WW_DOMAIN_2"/>
    <property type="match status" value="1"/>
</dbReference>
<dbReference type="GO" id="GO:0005737">
    <property type="term" value="C:cytoplasm"/>
    <property type="evidence" value="ECO:0007669"/>
    <property type="project" value="TreeGrafter"/>
</dbReference>
<dbReference type="Ensembl" id="ENSEBUT00000008239.1">
    <property type="protein sequence ID" value="ENSEBUP00000007751.1"/>
    <property type="gene ID" value="ENSEBUG00000005053.1"/>
</dbReference>
<evidence type="ECO:0000259" key="4">
    <source>
        <dbReference type="PROSITE" id="PS01179"/>
    </source>
</evidence>
<dbReference type="Gene3D" id="2.30.29.30">
    <property type="entry name" value="Pleckstrin-homology domain (PH domain)/Phosphotyrosine-binding domain (PTB)"/>
    <property type="match status" value="2"/>
</dbReference>
<dbReference type="PANTHER" id="PTHR14058">
    <property type="entry name" value="AMYLOID BETA A4 PRECURSOR PROTEIN-BINDING FAMILY B"/>
    <property type="match status" value="1"/>
</dbReference>
<dbReference type="InterPro" id="IPR036020">
    <property type="entry name" value="WW_dom_sf"/>
</dbReference>
<evidence type="ECO:0000313" key="7">
    <source>
        <dbReference type="Proteomes" id="UP000694388"/>
    </source>
</evidence>
<dbReference type="InterPro" id="IPR039576">
    <property type="entry name" value="APBB1/2/3"/>
</dbReference>
<feature type="region of interest" description="Disordered" evidence="3">
    <location>
        <begin position="133"/>
        <end position="172"/>
    </location>
</feature>
<dbReference type="PROSITE" id="PS01179">
    <property type="entry name" value="PID"/>
    <property type="match status" value="2"/>
</dbReference>
<dbReference type="FunFam" id="2.30.29.30:FF:000019">
    <property type="entry name" value="Amyloid beta (A4) precursor protein-binding, family B, member 1 (Fe65)"/>
    <property type="match status" value="1"/>
</dbReference>
<feature type="compositionally biased region" description="Polar residues" evidence="3">
    <location>
        <begin position="197"/>
        <end position="208"/>
    </location>
</feature>
<evidence type="ECO:0000259" key="5">
    <source>
        <dbReference type="PROSITE" id="PS50020"/>
    </source>
</evidence>
<protein>
    <submittedName>
        <fullName evidence="6">Amyloid beta (A4) precursor protein-binding, family B, member 1 (Fe65)</fullName>
    </submittedName>
</protein>
<dbReference type="PROSITE" id="PS01159">
    <property type="entry name" value="WW_DOMAIN_1"/>
    <property type="match status" value="1"/>
</dbReference>
<dbReference type="Pfam" id="PF00397">
    <property type="entry name" value="WW"/>
    <property type="match status" value="1"/>
</dbReference>
<feature type="domain" description="PID" evidence="4">
    <location>
        <begin position="529"/>
        <end position="651"/>
    </location>
</feature>
<evidence type="ECO:0000256" key="1">
    <source>
        <dbReference type="ARBA" id="ARBA00022553"/>
    </source>
</evidence>